<evidence type="ECO:0000256" key="1">
    <source>
        <dbReference type="SAM" id="MobiDB-lite"/>
    </source>
</evidence>
<dbReference type="OrthoDB" id="661524at2"/>
<name>A0A5R9KU66_9BACT</name>
<reference evidence="2 3" key="1">
    <citation type="submission" date="2019-05" db="EMBL/GenBank/DDBJ databases">
        <authorList>
            <person name="Qu J.-H."/>
        </authorList>
    </citation>
    <scope>NUCLEOTIDE SEQUENCE [LARGE SCALE GENOMIC DNA]</scope>
    <source>
        <strain evidence="2 3">T17</strain>
    </source>
</reference>
<evidence type="ECO:0000313" key="2">
    <source>
        <dbReference type="EMBL" id="TLU99606.1"/>
    </source>
</evidence>
<feature type="region of interest" description="Disordered" evidence="1">
    <location>
        <begin position="117"/>
        <end position="148"/>
    </location>
</feature>
<protein>
    <submittedName>
        <fullName evidence="2">Uncharacterized protein</fullName>
    </submittedName>
</protein>
<organism evidence="2 3">
    <name type="scientific">Dyadobacter luticola</name>
    <dbReference type="NCBI Taxonomy" id="1979387"/>
    <lineage>
        <taxon>Bacteria</taxon>
        <taxon>Pseudomonadati</taxon>
        <taxon>Bacteroidota</taxon>
        <taxon>Cytophagia</taxon>
        <taxon>Cytophagales</taxon>
        <taxon>Spirosomataceae</taxon>
        <taxon>Dyadobacter</taxon>
    </lineage>
</organism>
<dbReference type="Proteomes" id="UP000306402">
    <property type="component" value="Unassembled WGS sequence"/>
</dbReference>
<comment type="caution">
    <text evidence="2">The sequence shown here is derived from an EMBL/GenBank/DDBJ whole genome shotgun (WGS) entry which is preliminary data.</text>
</comment>
<sequence>MNPAKFTGQEGALVSAKDALQLTSPHRKKEKDCRERGENFVRAEFFGIHTFNQLIDQHGDNCVGFRAYYGVVDEDDMDQIKGKADRKKATPRLILVPVDAQGNDLTHSAQLGALLDDDQETGKGSGGMKDMPAQKEVMRGGPLCPSDC</sequence>
<keyword evidence="3" id="KW-1185">Reference proteome</keyword>
<dbReference type="EMBL" id="VCEJ01000005">
    <property type="protein sequence ID" value="TLU99606.1"/>
    <property type="molecule type" value="Genomic_DNA"/>
</dbReference>
<evidence type="ECO:0000313" key="3">
    <source>
        <dbReference type="Proteomes" id="UP000306402"/>
    </source>
</evidence>
<accession>A0A5R9KU66</accession>
<proteinExistence type="predicted"/>
<dbReference type="AlphaFoldDB" id="A0A5R9KU66"/>
<gene>
    <name evidence="2" type="ORF">FEN17_20705</name>
</gene>